<organism evidence="2 3">
    <name type="scientific">Kordiimonas lipolytica</name>
    <dbReference type="NCBI Taxonomy" id="1662421"/>
    <lineage>
        <taxon>Bacteria</taxon>
        <taxon>Pseudomonadati</taxon>
        <taxon>Pseudomonadota</taxon>
        <taxon>Alphaproteobacteria</taxon>
        <taxon>Kordiimonadales</taxon>
        <taxon>Kordiimonadaceae</taxon>
        <taxon>Kordiimonas</taxon>
    </lineage>
</organism>
<comment type="caution">
    <text evidence="2">The sequence shown here is derived from an EMBL/GenBank/DDBJ whole genome shotgun (WGS) entry which is preliminary data.</text>
</comment>
<keyword evidence="1" id="KW-0732">Signal</keyword>
<evidence type="ECO:0000256" key="1">
    <source>
        <dbReference type="SAM" id="SignalP"/>
    </source>
</evidence>
<protein>
    <submittedName>
        <fullName evidence="2">Substrate-binding periplasmic protein</fullName>
    </submittedName>
</protein>
<gene>
    <name evidence="2" type="ORF">ACFO5Q_11960</name>
</gene>
<reference evidence="3" key="1">
    <citation type="journal article" date="2019" name="Int. J. Syst. Evol. Microbiol.">
        <title>The Global Catalogue of Microorganisms (GCM) 10K type strain sequencing project: providing services to taxonomists for standard genome sequencing and annotation.</title>
        <authorList>
            <consortium name="The Broad Institute Genomics Platform"/>
            <consortium name="The Broad Institute Genome Sequencing Center for Infectious Disease"/>
            <person name="Wu L."/>
            <person name="Ma J."/>
        </authorList>
    </citation>
    <scope>NUCLEOTIDE SEQUENCE [LARGE SCALE GENOMIC DNA]</scope>
    <source>
        <strain evidence="3">CGMCC 1.15304</strain>
    </source>
</reference>
<dbReference type="Proteomes" id="UP001595776">
    <property type="component" value="Unassembled WGS sequence"/>
</dbReference>
<name>A0ABV8UCW0_9PROT</name>
<sequence>MRIKSLQTVVALLVLIGIASPISHAQDQASAKPLSFCYQDIELYPNYTGASEAVPEKDPGILVELVQLVAADAGLDVTFARYPWKRCLALMKLGRIDSVIASFRPERQESMVYPMLDGKPDNRRMIVLNGYYLYQKRGKPPYWDGRQILEPNIVIGAPLGYSITAALKDQGLNIVEAGTTEGLMHMLAYDRLQAVAAPGAAADTLLRQNASDYGGIIKVSDPLKVNHYFIAFSHQFFDKNPSAADQLWQASPMVHATHFERLQTKYALPTGAAANP</sequence>
<dbReference type="EMBL" id="JBHSCR010000013">
    <property type="protein sequence ID" value="MFC4348558.1"/>
    <property type="molecule type" value="Genomic_DNA"/>
</dbReference>
<feature type="chain" id="PRO_5046202465" evidence="1">
    <location>
        <begin position="26"/>
        <end position="276"/>
    </location>
</feature>
<evidence type="ECO:0000313" key="3">
    <source>
        <dbReference type="Proteomes" id="UP001595776"/>
    </source>
</evidence>
<evidence type="ECO:0000313" key="2">
    <source>
        <dbReference type="EMBL" id="MFC4348558.1"/>
    </source>
</evidence>
<dbReference type="RefSeq" id="WP_082719925.1">
    <property type="nucleotide sequence ID" value="NZ_JBHSCR010000013.1"/>
</dbReference>
<dbReference type="SUPFAM" id="SSF53850">
    <property type="entry name" value="Periplasmic binding protein-like II"/>
    <property type="match status" value="1"/>
</dbReference>
<dbReference type="Gene3D" id="3.40.190.10">
    <property type="entry name" value="Periplasmic binding protein-like II"/>
    <property type="match status" value="2"/>
</dbReference>
<proteinExistence type="predicted"/>
<accession>A0ABV8UCW0</accession>
<keyword evidence="3" id="KW-1185">Reference proteome</keyword>
<feature type="signal peptide" evidence="1">
    <location>
        <begin position="1"/>
        <end position="25"/>
    </location>
</feature>